<dbReference type="AlphaFoldDB" id="A0A8D8G549"/>
<feature type="region of interest" description="Disordered" evidence="1">
    <location>
        <begin position="76"/>
        <end position="164"/>
    </location>
</feature>
<evidence type="ECO:0000256" key="1">
    <source>
        <dbReference type="SAM" id="MobiDB-lite"/>
    </source>
</evidence>
<organism evidence="2">
    <name type="scientific">Culex pipiens</name>
    <name type="common">House mosquito</name>
    <dbReference type="NCBI Taxonomy" id="7175"/>
    <lineage>
        <taxon>Eukaryota</taxon>
        <taxon>Metazoa</taxon>
        <taxon>Ecdysozoa</taxon>
        <taxon>Arthropoda</taxon>
        <taxon>Hexapoda</taxon>
        <taxon>Insecta</taxon>
        <taxon>Pterygota</taxon>
        <taxon>Neoptera</taxon>
        <taxon>Endopterygota</taxon>
        <taxon>Diptera</taxon>
        <taxon>Nematocera</taxon>
        <taxon>Culicoidea</taxon>
        <taxon>Culicidae</taxon>
        <taxon>Culicinae</taxon>
        <taxon>Culicini</taxon>
        <taxon>Culex</taxon>
        <taxon>Culex</taxon>
    </lineage>
</organism>
<accession>A0A8D8G549</accession>
<feature type="compositionally biased region" description="Polar residues" evidence="1">
    <location>
        <begin position="133"/>
        <end position="149"/>
    </location>
</feature>
<dbReference type="EMBL" id="HBUE01131838">
    <property type="protein sequence ID" value="CAG6496797.1"/>
    <property type="molecule type" value="Transcribed_RNA"/>
</dbReference>
<name>A0A8D8G549_CULPI</name>
<reference evidence="2" key="1">
    <citation type="submission" date="2021-05" db="EMBL/GenBank/DDBJ databases">
        <authorList>
            <person name="Alioto T."/>
            <person name="Alioto T."/>
            <person name="Gomez Garrido J."/>
        </authorList>
    </citation>
    <scope>NUCLEOTIDE SEQUENCE</scope>
</reference>
<dbReference type="EMBL" id="HBUE01213644">
    <property type="protein sequence ID" value="CAG6535631.1"/>
    <property type="molecule type" value="Transcribed_RNA"/>
</dbReference>
<sequence length="164" mass="19643">MRSSSTLLRRQPSFTAGQMMNLTRRQPDHQPLRCQPFPALPPILAYSLNFRLNSMNRWQKLSNHKSLNQFLSVVEDRPSRSKRVRRFPSPKSPRDLRDLPSSNARTKQPRQVRLRRLQSPPFLPRKRPHPSKHQQISNRKWSNRKNPNYHSRRRSPKMWTLPLR</sequence>
<proteinExistence type="predicted"/>
<evidence type="ECO:0000313" key="2">
    <source>
        <dbReference type="EMBL" id="CAG6496797.1"/>
    </source>
</evidence>
<dbReference type="EMBL" id="HBUE01320153">
    <property type="protein sequence ID" value="CAG6587619.1"/>
    <property type="molecule type" value="Transcribed_RNA"/>
</dbReference>
<protein>
    <submittedName>
        <fullName evidence="2">(northern house mosquito) hypothetical protein</fullName>
    </submittedName>
</protein>
<feature type="compositionally biased region" description="Basic residues" evidence="1">
    <location>
        <begin position="107"/>
        <end position="116"/>
    </location>
</feature>